<proteinExistence type="inferred from homology"/>
<evidence type="ECO:0000313" key="3">
    <source>
        <dbReference type="EMBL" id="KAJ1973253.1"/>
    </source>
</evidence>
<dbReference type="GO" id="GO:0140664">
    <property type="term" value="F:ATP-dependent DNA damage sensor activity"/>
    <property type="evidence" value="ECO:0007669"/>
    <property type="project" value="InterPro"/>
</dbReference>
<dbReference type="InterPro" id="IPR038973">
    <property type="entry name" value="MutL/Mlh/Pms-like"/>
</dbReference>
<dbReference type="InterPro" id="IPR003594">
    <property type="entry name" value="HATPase_dom"/>
</dbReference>
<name>A0A9W8B2U1_9FUNG</name>
<dbReference type="EMBL" id="JANBQB010000861">
    <property type="protein sequence ID" value="KAJ1973253.1"/>
    <property type="molecule type" value="Genomic_DNA"/>
</dbReference>
<keyword evidence="4" id="KW-1185">Reference proteome</keyword>
<dbReference type="Gene3D" id="3.30.565.10">
    <property type="entry name" value="Histidine kinase-like ATPase, C-terminal domain"/>
    <property type="match status" value="1"/>
</dbReference>
<dbReference type="OrthoDB" id="429932at2759"/>
<evidence type="ECO:0000313" key="4">
    <source>
        <dbReference type="Proteomes" id="UP001151582"/>
    </source>
</evidence>
<dbReference type="GO" id="GO:0016887">
    <property type="term" value="F:ATP hydrolysis activity"/>
    <property type="evidence" value="ECO:0007669"/>
    <property type="project" value="InterPro"/>
</dbReference>
<dbReference type="SUPFAM" id="SSF55874">
    <property type="entry name" value="ATPase domain of HSP90 chaperone/DNA topoisomerase II/histidine kinase"/>
    <property type="match status" value="1"/>
</dbReference>
<gene>
    <name evidence="3" type="primary">MLH3_1</name>
    <name evidence="3" type="ORF">H4R34_005139</name>
</gene>
<evidence type="ECO:0000256" key="1">
    <source>
        <dbReference type="ARBA" id="ARBA00006082"/>
    </source>
</evidence>
<organism evidence="3 4">
    <name type="scientific">Dimargaris verticillata</name>
    <dbReference type="NCBI Taxonomy" id="2761393"/>
    <lineage>
        <taxon>Eukaryota</taxon>
        <taxon>Fungi</taxon>
        <taxon>Fungi incertae sedis</taxon>
        <taxon>Zoopagomycota</taxon>
        <taxon>Kickxellomycotina</taxon>
        <taxon>Dimargaritomycetes</taxon>
        <taxon>Dimargaritales</taxon>
        <taxon>Dimargaritaceae</taxon>
        <taxon>Dimargaris</taxon>
    </lineage>
</organism>
<dbReference type="PANTHER" id="PTHR10073">
    <property type="entry name" value="DNA MISMATCH REPAIR PROTEIN MLH, PMS, MUTL"/>
    <property type="match status" value="1"/>
</dbReference>
<evidence type="ECO:0000259" key="2">
    <source>
        <dbReference type="Pfam" id="PF02518"/>
    </source>
</evidence>
<dbReference type="Pfam" id="PF02518">
    <property type="entry name" value="HATPase_c"/>
    <property type="match status" value="1"/>
</dbReference>
<accession>A0A9W8B2U1</accession>
<dbReference type="InterPro" id="IPR036890">
    <property type="entry name" value="HATPase_C_sf"/>
</dbReference>
<protein>
    <submittedName>
        <fullName evidence="3">DNA mismatch repair protein</fullName>
    </submittedName>
</protein>
<comment type="caution">
    <text evidence="3">The sequence shown here is derived from an EMBL/GenBank/DDBJ whole genome shotgun (WGS) entry which is preliminary data.</text>
</comment>
<dbReference type="GO" id="GO:0032300">
    <property type="term" value="C:mismatch repair complex"/>
    <property type="evidence" value="ECO:0007669"/>
    <property type="project" value="InterPro"/>
</dbReference>
<sequence length="139" mass="15017">MAIRLLDAETHSRLRATVAVVSLDQAVAELVENAIDAGADKIKVGIRIDDGYIQVCDNGKGIASADAPLLGTRYALASLSRVSVVEIRTRCKQTAPGFVVMIKDEQVLDQQPLNDPLTYSYGTSTRLHGLFAQVPYTSK</sequence>
<comment type="similarity">
    <text evidence="1">Belongs to the DNA mismatch repair MutL/HexB family.</text>
</comment>
<dbReference type="AlphaFoldDB" id="A0A9W8B2U1"/>
<feature type="domain" description="Histidine kinase/HSP90-like ATPase" evidence="2">
    <location>
        <begin position="22"/>
        <end position="75"/>
    </location>
</feature>
<dbReference type="PANTHER" id="PTHR10073:SF47">
    <property type="entry name" value="DNA MISMATCH REPAIR PROTEIN MLH3"/>
    <property type="match status" value="1"/>
</dbReference>
<dbReference type="Proteomes" id="UP001151582">
    <property type="component" value="Unassembled WGS sequence"/>
</dbReference>
<dbReference type="GO" id="GO:0006298">
    <property type="term" value="P:mismatch repair"/>
    <property type="evidence" value="ECO:0007669"/>
    <property type="project" value="InterPro"/>
</dbReference>
<reference evidence="3" key="1">
    <citation type="submission" date="2022-07" db="EMBL/GenBank/DDBJ databases">
        <title>Phylogenomic reconstructions and comparative analyses of Kickxellomycotina fungi.</title>
        <authorList>
            <person name="Reynolds N.K."/>
            <person name="Stajich J.E."/>
            <person name="Barry K."/>
            <person name="Grigoriev I.V."/>
            <person name="Crous P."/>
            <person name="Smith M.E."/>
        </authorList>
    </citation>
    <scope>NUCLEOTIDE SEQUENCE</scope>
    <source>
        <strain evidence="3">RSA 567</strain>
    </source>
</reference>